<organism evidence="1 2">
    <name type="scientific">Mucilaginibacter gossypiicola</name>
    <dbReference type="NCBI Taxonomy" id="551995"/>
    <lineage>
        <taxon>Bacteria</taxon>
        <taxon>Pseudomonadati</taxon>
        <taxon>Bacteroidota</taxon>
        <taxon>Sphingobacteriia</taxon>
        <taxon>Sphingobacteriales</taxon>
        <taxon>Sphingobacteriaceae</taxon>
        <taxon>Mucilaginibacter</taxon>
    </lineage>
</organism>
<evidence type="ECO:0008006" key="3">
    <source>
        <dbReference type="Google" id="ProtNLM"/>
    </source>
</evidence>
<proteinExistence type="predicted"/>
<dbReference type="InterPro" id="IPR025366">
    <property type="entry name" value="DUF4270"/>
</dbReference>
<dbReference type="Pfam" id="PF14092">
    <property type="entry name" value="DUF4270"/>
    <property type="match status" value="1"/>
</dbReference>
<evidence type="ECO:0000313" key="1">
    <source>
        <dbReference type="EMBL" id="SEO87613.1"/>
    </source>
</evidence>
<gene>
    <name evidence="1" type="ORF">SAMN05192574_1155</name>
</gene>
<dbReference type="EMBL" id="FOCL01000015">
    <property type="protein sequence ID" value="SEO87613.1"/>
    <property type="molecule type" value="Genomic_DNA"/>
</dbReference>
<dbReference type="OrthoDB" id="1466062at2"/>
<protein>
    <recommendedName>
        <fullName evidence="3">DUF4270 domain-containing protein</fullName>
    </recommendedName>
</protein>
<accession>A0A1H8TAU5</accession>
<dbReference type="STRING" id="551995.SAMN05192574_1155"/>
<dbReference type="RefSeq" id="WP_091219883.1">
    <property type="nucleotide sequence ID" value="NZ_FOCL01000015.1"/>
</dbReference>
<reference evidence="2" key="1">
    <citation type="submission" date="2016-10" db="EMBL/GenBank/DDBJ databases">
        <authorList>
            <person name="Varghese N."/>
            <person name="Submissions S."/>
        </authorList>
    </citation>
    <scope>NUCLEOTIDE SEQUENCE [LARGE SCALE GENOMIC DNA]</scope>
    <source>
        <strain evidence="2">Gh-48</strain>
    </source>
</reference>
<dbReference type="AlphaFoldDB" id="A0A1H8TAU5"/>
<dbReference type="Proteomes" id="UP000198942">
    <property type="component" value="Unassembled WGS sequence"/>
</dbReference>
<sequence length="467" mass="50682">MKFFRLDLLTLLISLFILNSCKRQDGIGLGINDQNEINGSLIVDTNIVINTVADDTAATSGMTRTPLANFTDPVFGTTKSVVALGVNLPNGAAYTVPAGTLTIDSAVLVLKYADGFYGDSLASRYKINVYQLQKKIESKTYYTNNHWDADLSTLLGSKTFTARTHDSITITRIRTDTLDTVQRVAPQLRVPLSKSFIYNNLFNASGTILASPTTFQSTVKGLYLSLEKAQASDAGGIIQLNLGSSQIDVFYKVVTAATSTTSSTIDTASVTLPFFNRAAEVTHTYSTTIQAALNNTTTSQNTVYLQGLAGLRAKLSFPGLDKLVDSSVVLNRAEIVITPRAGSGVPYAPLPKLTMYKLDIAKQRTLIQDATSSDPRSQTSLFGGNYNRTTKEYHFLVTAFVQDLIRKKTVDYGTYIAPVDTTLVNTTTGIDVAPSTQTAARTIIVGSDKNTPGYSIRMNIIYTKIRK</sequence>
<name>A0A1H8TAU5_9SPHI</name>
<keyword evidence="2" id="KW-1185">Reference proteome</keyword>
<evidence type="ECO:0000313" key="2">
    <source>
        <dbReference type="Proteomes" id="UP000198942"/>
    </source>
</evidence>